<evidence type="ECO:0000313" key="2">
    <source>
        <dbReference type="Proteomes" id="UP001227268"/>
    </source>
</evidence>
<organism evidence="1 2">
    <name type="scientific">Naganishia friedmannii</name>
    <dbReference type="NCBI Taxonomy" id="89922"/>
    <lineage>
        <taxon>Eukaryota</taxon>
        <taxon>Fungi</taxon>
        <taxon>Dikarya</taxon>
        <taxon>Basidiomycota</taxon>
        <taxon>Agaricomycotina</taxon>
        <taxon>Tremellomycetes</taxon>
        <taxon>Filobasidiales</taxon>
        <taxon>Filobasidiaceae</taxon>
        <taxon>Naganishia</taxon>
    </lineage>
</organism>
<reference evidence="1" key="1">
    <citation type="submission" date="2023-04" db="EMBL/GenBank/DDBJ databases">
        <title>Draft Genome sequencing of Naganishia species isolated from polar environments using Oxford Nanopore Technology.</title>
        <authorList>
            <person name="Leo P."/>
            <person name="Venkateswaran K."/>
        </authorList>
    </citation>
    <scope>NUCLEOTIDE SEQUENCE</scope>
    <source>
        <strain evidence="1">MNA-CCFEE 5423</strain>
    </source>
</reference>
<gene>
    <name evidence="1" type="ORF">QFC21_003742</name>
</gene>
<keyword evidence="2" id="KW-1185">Reference proteome</keyword>
<comment type="caution">
    <text evidence="1">The sequence shown here is derived from an EMBL/GenBank/DDBJ whole genome shotgun (WGS) entry which is preliminary data.</text>
</comment>
<accession>A0ACC2VK04</accession>
<dbReference type="EMBL" id="JASBWT010000012">
    <property type="protein sequence ID" value="KAJ9099744.1"/>
    <property type="molecule type" value="Genomic_DNA"/>
</dbReference>
<sequence length="254" mass="27129">MSQPVVIVTGASKGLGLEVVKILLNKYSAKVVAVSRSVPQPLKDLAESSQGSVELVTGDVAESSTSERACAVALEKFGKLDGLILNAGTLDPLGPILKTDIKEWQTAFNVNFFSLVTMLQSTTPALRQSKGKIVFVSSGAATGDTQGWAAYNSTKAAMNSLCRTFAKEEPTIASFAVRPGVVDMQARLRELGPASMDAEEFKRFETMHKEGKLLPPDSPGHVIASFAVRGPIKLSGQFLNWNADELADFQKPTA</sequence>
<protein>
    <submittedName>
        <fullName evidence="1">Uncharacterized protein</fullName>
    </submittedName>
</protein>
<evidence type="ECO:0000313" key="1">
    <source>
        <dbReference type="EMBL" id="KAJ9099744.1"/>
    </source>
</evidence>
<dbReference type="Proteomes" id="UP001227268">
    <property type="component" value="Unassembled WGS sequence"/>
</dbReference>
<proteinExistence type="predicted"/>
<name>A0ACC2VK04_9TREE</name>